<protein>
    <recommendedName>
        <fullName evidence="10">E3 ubiquitin-protein ligase</fullName>
        <ecNumber evidence="10">2.3.2.27</ecNumber>
    </recommendedName>
</protein>
<comment type="function">
    <text evidence="10">Ubiquitin ligase protein which is a component of the N-end rule pathway. Recognizes and binds to proteins bearing specific N-terminal residues that are destabilizing according to the N-end rule, leading to their ubiquitination and subsequent degradation.</text>
</comment>
<feature type="compositionally biased region" description="Low complexity" evidence="11">
    <location>
        <begin position="1418"/>
        <end position="1435"/>
    </location>
</feature>
<comment type="pathway">
    <text evidence="2 10">Protein modification; protein ubiquitination.</text>
</comment>
<dbReference type="EC" id="2.3.2.27" evidence="10"/>
<dbReference type="Pfam" id="PF22960">
    <property type="entry name" value="WHD_UBR1"/>
    <property type="match status" value="1"/>
</dbReference>
<keyword evidence="14" id="KW-1185">Reference proteome</keyword>
<dbReference type="Pfam" id="PF18995">
    <property type="entry name" value="PRT6_C"/>
    <property type="match status" value="1"/>
</dbReference>
<dbReference type="PANTHER" id="PTHR21497">
    <property type="entry name" value="UBIQUITIN LIGASE E3 ALPHA-RELATED"/>
    <property type="match status" value="1"/>
</dbReference>
<dbReference type="GO" id="GO:0000151">
    <property type="term" value="C:ubiquitin ligase complex"/>
    <property type="evidence" value="ECO:0007669"/>
    <property type="project" value="TreeGrafter"/>
</dbReference>
<dbReference type="GO" id="GO:0061630">
    <property type="term" value="F:ubiquitin protein ligase activity"/>
    <property type="evidence" value="ECO:0007669"/>
    <property type="project" value="UniProtKB-UniRule"/>
</dbReference>
<dbReference type="GO" id="GO:0008270">
    <property type="term" value="F:zinc ion binding"/>
    <property type="evidence" value="ECO:0007669"/>
    <property type="project" value="UniProtKB-UniRule"/>
</dbReference>
<evidence type="ECO:0000259" key="12">
    <source>
        <dbReference type="PROSITE" id="PS51157"/>
    </source>
</evidence>
<evidence type="ECO:0000256" key="9">
    <source>
        <dbReference type="PROSITE-ProRule" id="PRU00508"/>
    </source>
</evidence>
<evidence type="ECO:0000313" key="14">
    <source>
        <dbReference type="Proteomes" id="UP001187471"/>
    </source>
</evidence>
<reference evidence="13" key="1">
    <citation type="submission" date="2022-12" db="EMBL/GenBank/DDBJ databases">
        <title>Draft genome assemblies for two species of Escallonia (Escalloniales).</title>
        <authorList>
            <person name="Chanderbali A."/>
            <person name="Dervinis C."/>
            <person name="Anghel I."/>
            <person name="Soltis D."/>
            <person name="Soltis P."/>
            <person name="Zapata F."/>
        </authorList>
    </citation>
    <scope>NUCLEOTIDE SEQUENCE</scope>
    <source>
        <strain evidence="13">UCBG92.1500</strain>
        <tissue evidence="13">Leaf</tissue>
    </source>
</reference>
<dbReference type="FunFam" id="2.10.110.30:FF:000002">
    <property type="entry name" value="Putative e3 ubiquitin-protein ligase ubr3"/>
    <property type="match status" value="1"/>
</dbReference>
<dbReference type="InterPro" id="IPR003126">
    <property type="entry name" value="Znf_UBR"/>
</dbReference>
<evidence type="ECO:0000256" key="6">
    <source>
        <dbReference type="ARBA" id="ARBA00022786"/>
    </source>
</evidence>
<dbReference type="GO" id="GO:0005737">
    <property type="term" value="C:cytoplasm"/>
    <property type="evidence" value="ECO:0007669"/>
    <property type="project" value="TreeGrafter"/>
</dbReference>
<evidence type="ECO:0000256" key="10">
    <source>
        <dbReference type="RuleBase" id="RU366018"/>
    </source>
</evidence>
<name>A0AA88QV82_9ASTE</name>
<dbReference type="InterPro" id="IPR055194">
    <property type="entry name" value="UBR1-like_WH"/>
</dbReference>
<evidence type="ECO:0000256" key="5">
    <source>
        <dbReference type="ARBA" id="ARBA00022771"/>
    </source>
</evidence>
<dbReference type="Gene3D" id="2.10.110.30">
    <property type="match status" value="1"/>
</dbReference>
<keyword evidence="6 10" id="KW-0833">Ubl conjugation pathway</keyword>
<evidence type="ECO:0000256" key="4">
    <source>
        <dbReference type="ARBA" id="ARBA00022723"/>
    </source>
</evidence>
<dbReference type="PROSITE" id="PS51157">
    <property type="entry name" value="ZF_UBR"/>
    <property type="match status" value="1"/>
</dbReference>
<keyword evidence="7 10" id="KW-0862">Zinc</keyword>
<dbReference type="CDD" id="cd16482">
    <property type="entry name" value="RING-H2_UBR1-like"/>
    <property type="match status" value="1"/>
</dbReference>
<dbReference type="PANTHER" id="PTHR21497:SF53">
    <property type="entry name" value="E3 UBIQUITIN-PROTEIN LIGASE PRT6"/>
    <property type="match status" value="1"/>
</dbReference>
<feature type="region of interest" description="Disordered" evidence="11">
    <location>
        <begin position="1412"/>
        <end position="1435"/>
    </location>
</feature>
<evidence type="ECO:0000256" key="3">
    <source>
        <dbReference type="ARBA" id="ARBA00022679"/>
    </source>
</evidence>
<gene>
    <name evidence="13" type="ORF">RJ640_014427</name>
</gene>
<dbReference type="InterPro" id="IPR039164">
    <property type="entry name" value="UBR1-like"/>
</dbReference>
<sequence>MFIFVFWYYQRLMLLGVPPENIEQLERGLVVFAKDNKVRISDLVSSILPTDEEAEEAALEAEAESTTALDLVGPSLEDQFRESMSWLQWLMFEGEPISALKQLAKMNDAQRGVCGSVWGNRDIAYRCRTCEHDPTCAICVPCFLDGNHKDHDYSIIYTGGGCCDCGDVTAWKREGFCSKHKGTEQIQPLPEEFAKSVGPVLDSLLLCWKTKLLFVETLSQDSPKRNDSVSKVKKVADELTSAVVEMLLEFCKYSESLLSFVSGRVFMSVGLLDILVRAERFLSEDVVTKLHELLLKLLGEPLFKYEFAKVFLSYYPTVVSEAIKECNDTVFKKYPLVSIFSVQIFTVPTLTPRLVKEINLLALLLECLGDIFMSCAGEDGRLQVSKWGNLYETTYRVVEDIRFVMSHAVVPKFVACDRRDILRTWMKLLAFLQGMNPQKRETGIHIEEENEYNHLPFVLGRSIANVHSLLVAGAFSVSNAEGRDDEAFFNTFLQDFEYQDSVRHAKVGRLSQESSVSSVTGRSCTSECASRAAESKSEDLPIPASVSWLTSECLRAIENSLGVDNTLGPLLRDSSPKASNAPGNNFFALKRTLSKIRKGRYIFKSYNAPSSICKHTSSSEVCWKQCSSAAHGVDSESGRGIGLDSSSAGFNGTVLEGEYASELESLRVLNLSDWPDITYDVSSQDISVHIPLHRLLSLVLHRVLRRCYGEFASQNIVSATSGNPLSVMYHDFFGHILGGCHPFGFSAFVMEHPLRIRVFCAEVHAGMWRKNGEFALISSEFYRSVRWSEQSLELDLFLLQCCAALAPADLYVTRILERFGLSSYLSLNLERSSDTFLAKPLWPLTAAPPLAATAASSFTGATSSAASSDVSRASSSAEATSMTLFSGCNTAAAPGFPSGEVVSGNLTESKRPLLSLCLPLTFFDGYLSLLKWSSKASMAWYEPVLVQEMLTLIIQIVKERRFCGLTTTECLQRELIYKLSTGDATRSQLVKSLPRDLSKVDRLQEILGMIAVYLNPSGMNQGMYKLRLAYWKELDLYHPRWKPRDLQVAEERYMRFCNVSAWTTQLPQWTKIYDPLKGIAQIATCKVVLQLVRAVLYYALFTDKLTASRAPDGVLLTALHLLSLALDICYAQKESGDRSCYLGDSIPVLAFAGEEICVGSNRYGDQSLLSLLVSLMRIYKKENPDDFVEAGSFNLSSLIENLLKKFAELDSGWMTKLQQIAPEVVNQILDSIPNSVSDTMGSTSDGDKRKAEARERQAAILVRNNQLCSACLSSSLLAGSSFSFPFFVFFILVDVEHLRYCMETWTWYCPNTSVDVVSTPEKMRAQQSKFLASVNSTAEDGLDGSKVGQDSSSDVEEEICSSDVGHDTEVTCSLCHDTTSKNPVSFLILLQKSRLLSLLDRGPPSWEQVHQSEKEHVSTSTDTMDVSSEGSTVSRSSETISSYQLMHLIQNAVNEFASDGQPREVNAFLEFIKARFPSVKNVQLPCTSSDTGENTASSHDPLEERMYLLIREGMHQYMPRSDYVKNEEQIATAGGSPTRSGDCESLLLGKYIAALSKESIDNPSPSENGRSHNDKALSKSVMPLQAYDGVGPSDCDGIYLSSCGHAVHQGCIEQYLSSLKERCVMSDRYYLVGPMETHIVHSLLTRHKLIKQGRIYIRRIVFEGGHIVDPDQGEFLCPVCRRLANSVLPALPEDLKKVSRLPMPLVASPSDAVAPSMSVDRVDPLRLQEALSLLQTAADISGRNEILKAFPVQHSGRIGSHLENMFRVLCGMYFPGRDKISGSGRVSHSMIMWDTLKYSLISTEIAARSGRTVLSPNYGVNALYKELKSSSGFILSLLLRIVQSMRSKNSLSVLLRFRGIQLFAESICSGVSPDEFPSRTCRRGGNILCILENAEMEVRYPDIQFWTRASDPVLARDAFSSLMWILFCLPCPFLSCEESFLSLVHMFYAVSITQAIITYCGRNECNLTHLGNSDVLITEVSKFMGQYGVAKQYFTSNYMDPSCDIRDFIRRLSFPYLRRCALLWKLVNSSTSSPFSDGVHAFDRSCPADDRMEFDSGTMEELVDIEELENMFKIPSLDVVLNDELLCSLVSKWFRHFTKEFEIRTLPSVLHSTPAVPFKLMLLPRLYQDLLQRYIKQHCPDCGVIQEEPALCLLCGKLCSPNWKTCCRKSGCQTHAMACAAGTGVFLLIRKTSVLLQRSARQAPWPSPYLDAFGEEVIINYCNLGYFMFELELLGSVAFHLGPVALNEQDLITVIRAFFS</sequence>
<dbReference type="SMART" id="SM00396">
    <property type="entry name" value="ZnF_UBR1"/>
    <property type="match status" value="1"/>
</dbReference>
<accession>A0AA88QV82</accession>
<dbReference type="InterPro" id="IPR044046">
    <property type="entry name" value="E3_ligase_UBR-like_C"/>
</dbReference>
<dbReference type="CDD" id="cd19673">
    <property type="entry name" value="UBR-box_UBR3"/>
    <property type="match status" value="1"/>
</dbReference>
<dbReference type="GO" id="GO:0071596">
    <property type="term" value="P:ubiquitin-dependent protein catabolic process via the N-end rule pathway"/>
    <property type="evidence" value="ECO:0007669"/>
    <property type="project" value="UniProtKB-UniRule"/>
</dbReference>
<evidence type="ECO:0000256" key="11">
    <source>
        <dbReference type="SAM" id="MobiDB-lite"/>
    </source>
</evidence>
<keyword evidence="5 10" id="KW-0863">Zinc-finger</keyword>
<dbReference type="EMBL" id="JAVXUO010002530">
    <property type="protein sequence ID" value="KAK2972369.1"/>
    <property type="molecule type" value="Genomic_DNA"/>
</dbReference>
<evidence type="ECO:0000256" key="7">
    <source>
        <dbReference type="ARBA" id="ARBA00022833"/>
    </source>
</evidence>
<comment type="similarity">
    <text evidence="8 10">Belongs to the E3 ubiquitin-protein ligase UBR1-like family.</text>
</comment>
<keyword evidence="3 10" id="KW-0808">Transferase</keyword>
<dbReference type="Proteomes" id="UP001187471">
    <property type="component" value="Unassembled WGS sequence"/>
</dbReference>
<proteinExistence type="inferred from homology"/>
<evidence type="ECO:0000313" key="13">
    <source>
        <dbReference type="EMBL" id="KAK2972369.1"/>
    </source>
</evidence>
<keyword evidence="4 10" id="KW-0479">Metal-binding</keyword>
<dbReference type="Pfam" id="PF02207">
    <property type="entry name" value="zf-UBR"/>
    <property type="match status" value="1"/>
</dbReference>
<comment type="catalytic activity">
    <reaction evidence="1 10">
        <text>S-ubiquitinyl-[E2 ubiquitin-conjugating enzyme]-L-cysteine + [acceptor protein]-L-lysine = [E2 ubiquitin-conjugating enzyme]-L-cysteine + N(6)-ubiquitinyl-[acceptor protein]-L-lysine.</text>
        <dbReference type="EC" id="2.3.2.27"/>
    </reaction>
</comment>
<feature type="zinc finger region" description="UBR-type" evidence="9">
    <location>
        <begin position="112"/>
        <end position="182"/>
    </location>
</feature>
<dbReference type="GO" id="GO:0016567">
    <property type="term" value="P:protein ubiquitination"/>
    <property type="evidence" value="ECO:0007669"/>
    <property type="project" value="UniProtKB-UniRule"/>
</dbReference>
<organism evidence="13 14">
    <name type="scientific">Escallonia rubra</name>
    <dbReference type="NCBI Taxonomy" id="112253"/>
    <lineage>
        <taxon>Eukaryota</taxon>
        <taxon>Viridiplantae</taxon>
        <taxon>Streptophyta</taxon>
        <taxon>Embryophyta</taxon>
        <taxon>Tracheophyta</taxon>
        <taxon>Spermatophyta</taxon>
        <taxon>Magnoliopsida</taxon>
        <taxon>eudicotyledons</taxon>
        <taxon>Gunneridae</taxon>
        <taxon>Pentapetalae</taxon>
        <taxon>asterids</taxon>
        <taxon>campanulids</taxon>
        <taxon>Escalloniales</taxon>
        <taxon>Escalloniaceae</taxon>
        <taxon>Escallonia</taxon>
    </lineage>
</organism>
<comment type="caution">
    <text evidence="13">The sequence shown here is derived from an EMBL/GenBank/DDBJ whole genome shotgun (WGS) entry which is preliminary data.</text>
</comment>
<evidence type="ECO:0000256" key="1">
    <source>
        <dbReference type="ARBA" id="ARBA00000900"/>
    </source>
</evidence>
<feature type="domain" description="UBR-type" evidence="12">
    <location>
        <begin position="112"/>
        <end position="182"/>
    </location>
</feature>
<evidence type="ECO:0000256" key="8">
    <source>
        <dbReference type="ARBA" id="ARBA00046341"/>
    </source>
</evidence>
<evidence type="ECO:0000256" key="2">
    <source>
        <dbReference type="ARBA" id="ARBA00004906"/>
    </source>
</evidence>